<dbReference type="AlphaFoldDB" id="A0A4R2HTW3"/>
<reference evidence="1 2" key="1">
    <citation type="journal article" date="2015" name="Stand. Genomic Sci.">
        <title>Genomic Encyclopedia of Bacterial and Archaeal Type Strains, Phase III: the genomes of soil and plant-associated and newly described type strains.</title>
        <authorList>
            <person name="Whitman W.B."/>
            <person name="Woyke T."/>
            <person name="Klenk H.P."/>
            <person name="Zhou Y."/>
            <person name="Lilburn T.G."/>
            <person name="Beck B.J."/>
            <person name="De Vos P."/>
            <person name="Vandamme P."/>
            <person name="Eisen J.A."/>
            <person name="Garrity G."/>
            <person name="Hugenholtz P."/>
            <person name="Kyrpides N.C."/>
        </authorList>
    </citation>
    <scope>NUCLEOTIDE SEQUENCE [LARGE SCALE GENOMIC DNA]</scope>
    <source>
        <strain evidence="1 2">A3</strain>
    </source>
</reference>
<dbReference type="OrthoDB" id="8480302at2"/>
<gene>
    <name evidence="1" type="ORF">EV148_11621</name>
</gene>
<proteinExistence type="predicted"/>
<evidence type="ECO:0000313" key="2">
    <source>
        <dbReference type="Proteomes" id="UP000294862"/>
    </source>
</evidence>
<organism evidence="1 2">
    <name type="scientific">Dokdonella fugitiva</name>
    <dbReference type="NCBI Taxonomy" id="328517"/>
    <lineage>
        <taxon>Bacteria</taxon>
        <taxon>Pseudomonadati</taxon>
        <taxon>Pseudomonadota</taxon>
        <taxon>Gammaproteobacteria</taxon>
        <taxon>Lysobacterales</taxon>
        <taxon>Rhodanobacteraceae</taxon>
        <taxon>Dokdonella</taxon>
    </lineage>
</organism>
<name>A0A4R2HTW3_9GAMM</name>
<comment type="caution">
    <text evidence="1">The sequence shown here is derived from an EMBL/GenBank/DDBJ whole genome shotgun (WGS) entry which is preliminary data.</text>
</comment>
<dbReference type="Proteomes" id="UP000294862">
    <property type="component" value="Unassembled WGS sequence"/>
</dbReference>
<protein>
    <recommendedName>
        <fullName evidence="3">DUF2007 domain-containing protein</fullName>
    </recommendedName>
</protein>
<evidence type="ECO:0008006" key="3">
    <source>
        <dbReference type="Google" id="ProtNLM"/>
    </source>
</evidence>
<sequence>MRRAYWSADFAEAHVVEALLRAHGVEAWVFDALLVRQTVMMRCHETAIVHTGPAARVNHARTPYACARARRDRRGR</sequence>
<evidence type="ECO:0000313" key="1">
    <source>
        <dbReference type="EMBL" id="TCO34841.1"/>
    </source>
</evidence>
<dbReference type="RefSeq" id="WP_132000236.1">
    <property type="nucleotide sequence ID" value="NZ_JACGXM010000010.1"/>
</dbReference>
<keyword evidence="2" id="KW-1185">Reference proteome</keyword>
<accession>A0A4R2HTW3</accession>
<dbReference type="EMBL" id="SLWQ01000016">
    <property type="protein sequence ID" value="TCO34841.1"/>
    <property type="molecule type" value="Genomic_DNA"/>
</dbReference>